<reference evidence="1 2" key="1">
    <citation type="submission" date="2023-09" db="EMBL/GenBank/DDBJ databases">
        <title>Pyrofollis japonicus gen. nov. sp. nov., a novel member of the family Pyrodictiaceae isolated from the Iheya North hydrothermal field.</title>
        <authorList>
            <person name="Miyazaki U."/>
            <person name="Sanari M."/>
            <person name="Tame A."/>
            <person name="Kitajima M."/>
            <person name="Okamoto A."/>
            <person name="Sawayama S."/>
            <person name="Miyazaki J."/>
            <person name="Takai K."/>
            <person name="Nakagawa S."/>
        </authorList>
    </citation>
    <scope>NUCLEOTIDE SEQUENCE [LARGE SCALE GENOMIC DNA]</scope>
    <source>
        <strain evidence="1 2">AV2</strain>
    </source>
</reference>
<sequence>MPTWLVTLSGVYELYILDEDDQKVDQLCEEGRLSRETQRLLC</sequence>
<dbReference type="Proteomes" id="UP001341135">
    <property type="component" value="Chromosome"/>
</dbReference>
<name>A0ABN6ZMM7_9CREN</name>
<keyword evidence="2" id="KW-1185">Reference proteome</keyword>
<protein>
    <submittedName>
        <fullName evidence="1">Uncharacterized protein</fullName>
    </submittedName>
</protein>
<gene>
    <name evidence="1" type="ORF">PABY_10940</name>
</gene>
<evidence type="ECO:0000313" key="2">
    <source>
        <dbReference type="Proteomes" id="UP001341135"/>
    </source>
</evidence>
<accession>A0ABN6ZMM7</accession>
<evidence type="ECO:0000313" key="1">
    <source>
        <dbReference type="EMBL" id="BES81527.1"/>
    </source>
</evidence>
<dbReference type="EMBL" id="AP028907">
    <property type="protein sequence ID" value="BES81527.1"/>
    <property type="molecule type" value="Genomic_DNA"/>
</dbReference>
<organism evidence="1 2">
    <name type="scientific">Pyrodictium abyssi</name>
    <dbReference type="NCBI Taxonomy" id="54256"/>
    <lineage>
        <taxon>Archaea</taxon>
        <taxon>Thermoproteota</taxon>
        <taxon>Thermoprotei</taxon>
        <taxon>Desulfurococcales</taxon>
        <taxon>Pyrodictiaceae</taxon>
        <taxon>Pyrodictium</taxon>
    </lineage>
</organism>
<proteinExistence type="predicted"/>